<feature type="transmembrane region" description="Helical" evidence="7">
    <location>
        <begin position="30"/>
        <end position="54"/>
    </location>
</feature>
<feature type="compositionally biased region" description="Low complexity" evidence="6">
    <location>
        <begin position="393"/>
        <end position="404"/>
    </location>
</feature>
<dbReference type="EMBL" id="JBHFAB010000003">
    <property type="protein sequence ID" value="MFC1416100.1"/>
    <property type="molecule type" value="Genomic_DNA"/>
</dbReference>
<dbReference type="InterPro" id="IPR020846">
    <property type="entry name" value="MFS_dom"/>
</dbReference>
<feature type="transmembrane region" description="Helical" evidence="7">
    <location>
        <begin position="66"/>
        <end position="86"/>
    </location>
</feature>
<evidence type="ECO:0000313" key="10">
    <source>
        <dbReference type="Proteomes" id="UP001592531"/>
    </source>
</evidence>
<comment type="caution">
    <text evidence="9">The sequence shown here is derived from an EMBL/GenBank/DDBJ whole genome shotgun (WGS) entry which is preliminary data.</text>
</comment>
<evidence type="ECO:0000256" key="4">
    <source>
        <dbReference type="ARBA" id="ARBA00022989"/>
    </source>
</evidence>
<feature type="transmembrane region" description="Helical" evidence="7">
    <location>
        <begin position="198"/>
        <end position="219"/>
    </location>
</feature>
<evidence type="ECO:0000256" key="1">
    <source>
        <dbReference type="ARBA" id="ARBA00004651"/>
    </source>
</evidence>
<feature type="transmembrane region" description="Helical" evidence="7">
    <location>
        <begin position="287"/>
        <end position="307"/>
    </location>
</feature>
<evidence type="ECO:0000256" key="7">
    <source>
        <dbReference type="SAM" id="Phobius"/>
    </source>
</evidence>
<dbReference type="CDD" id="cd17324">
    <property type="entry name" value="MFS_NepI_like"/>
    <property type="match status" value="1"/>
</dbReference>
<dbReference type="Pfam" id="PF07690">
    <property type="entry name" value="MFS_1"/>
    <property type="match status" value="1"/>
</dbReference>
<organism evidence="9 10">
    <name type="scientific">Streptacidiphilus cavernicola</name>
    <dbReference type="NCBI Taxonomy" id="3342716"/>
    <lineage>
        <taxon>Bacteria</taxon>
        <taxon>Bacillati</taxon>
        <taxon>Actinomycetota</taxon>
        <taxon>Actinomycetes</taxon>
        <taxon>Kitasatosporales</taxon>
        <taxon>Streptomycetaceae</taxon>
        <taxon>Streptacidiphilus</taxon>
    </lineage>
</organism>
<evidence type="ECO:0000256" key="6">
    <source>
        <dbReference type="SAM" id="MobiDB-lite"/>
    </source>
</evidence>
<keyword evidence="2" id="KW-1003">Cell membrane</keyword>
<evidence type="ECO:0000313" key="9">
    <source>
        <dbReference type="EMBL" id="MFC1416100.1"/>
    </source>
</evidence>
<feature type="transmembrane region" description="Helical" evidence="7">
    <location>
        <begin position="149"/>
        <end position="167"/>
    </location>
</feature>
<feature type="transmembrane region" description="Helical" evidence="7">
    <location>
        <begin position="225"/>
        <end position="248"/>
    </location>
</feature>
<keyword evidence="3 7" id="KW-0812">Transmembrane</keyword>
<feature type="transmembrane region" description="Helical" evidence="7">
    <location>
        <begin position="124"/>
        <end position="143"/>
    </location>
</feature>
<evidence type="ECO:0000259" key="8">
    <source>
        <dbReference type="PROSITE" id="PS50850"/>
    </source>
</evidence>
<feature type="transmembrane region" description="Helical" evidence="7">
    <location>
        <begin position="314"/>
        <end position="335"/>
    </location>
</feature>
<dbReference type="RefSeq" id="WP_380532986.1">
    <property type="nucleotide sequence ID" value="NZ_JBHFAB010000003.1"/>
</dbReference>
<name>A0ABV6VQS7_9ACTN</name>
<gene>
    <name evidence="9" type="ORF">ACEZDE_05535</name>
</gene>
<dbReference type="PANTHER" id="PTHR43124">
    <property type="entry name" value="PURINE EFFLUX PUMP PBUE"/>
    <property type="match status" value="1"/>
</dbReference>
<dbReference type="Proteomes" id="UP001592531">
    <property type="component" value="Unassembled WGS sequence"/>
</dbReference>
<dbReference type="PROSITE" id="PS50850">
    <property type="entry name" value="MFS"/>
    <property type="match status" value="1"/>
</dbReference>
<evidence type="ECO:0000256" key="2">
    <source>
        <dbReference type="ARBA" id="ARBA00022475"/>
    </source>
</evidence>
<protein>
    <submittedName>
        <fullName evidence="9">MFS transporter</fullName>
    </submittedName>
</protein>
<keyword evidence="4 7" id="KW-1133">Transmembrane helix</keyword>
<feature type="region of interest" description="Disordered" evidence="6">
    <location>
        <begin position="384"/>
        <end position="404"/>
    </location>
</feature>
<sequence length="404" mass="40860">MALGTFALGTDAFVISGVLSKVGNSLNVSLGTAGLLITVFSGVYAVSAPVSAVLTGNMCRKRVMQLALLIFVVANVLAVFAPDYAIMVAARVLAAVGAGLYTPSAAAAAAGIAKPEERGRALTLVLGGLTVANAVGVPLGTFIGQAVSWRVTFAIVAALGVIAYAGLTRSLDEIPSTGVVSLRDRISAAAIKGVPSTLLSVIIAICGVFTLYIYLAWFIGRVGGLTGAAITIIYLIFGVTAVVCNFSAGWLIDHMAPARIAALAFAGLVVVHVAFALTAWAGDGSTWTVYVLALLVALWGLTSWLFYPAQQKRLVLAAGSRAPVVLSLGASSLYAGQALAGVLGGALVKHGPASLAIAAAACALIALAVHLAASARELFPAREPALPEPAPSTVPATPSTRSSV</sequence>
<feature type="domain" description="Major facilitator superfamily (MFS) profile" evidence="8">
    <location>
        <begin position="1"/>
        <end position="377"/>
    </location>
</feature>
<accession>A0ABV6VQS7</accession>
<feature type="transmembrane region" description="Helical" evidence="7">
    <location>
        <begin position="355"/>
        <end position="373"/>
    </location>
</feature>
<dbReference type="PANTHER" id="PTHR43124:SF10">
    <property type="entry name" value="PURINE EFFLUX PUMP PBUE"/>
    <property type="match status" value="1"/>
</dbReference>
<reference evidence="9 10" key="1">
    <citation type="submission" date="2024-09" db="EMBL/GenBank/DDBJ databases">
        <authorList>
            <person name="Lee S.D."/>
        </authorList>
    </citation>
    <scope>NUCLEOTIDE SEQUENCE [LARGE SCALE GENOMIC DNA]</scope>
    <source>
        <strain evidence="9 10">N8-3</strain>
    </source>
</reference>
<feature type="transmembrane region" description="Helical" evidence="7">
    <location>
        <begin position="92"/>
        <end position="112"/>
    </location>
</feature>
<feature type="transmembrane region" description="Helical" evidence="7">
    <location>
        <begin position="260"/>
        <end position="281"/>
    </location>
</feature>
<dbReference type="SUPFAM" id="SSF103473">
    <property type="entry name" value="MFS general substrate transporter"/>
    <property type="match status" value="1"/>
</dbReference>
<dbReference type="InterPro" id="IPR036259">
    <property type="entry name" value="MFS_trans_sf"/>
</dbReference>
<keyword evidence="10" id="KW-1185">Reference proteome</keyword>
<proteinExistence type="predicted"/>
<evidence type="ECO:0000256" key="3">
    <source>
        <dbReference type="ARBA" id="ARBA00022692"/>
    </source>
</evidence>
<evidence type="ECO:0000256" key="5">
    <source>
        <dbReference type="ARBA" id="ARBA00023136"/>
    </source>
</evidence>
<comment type="subcellular location">
    <subcellularLocation>
        <location evidence="1">Cell membrane</location>
        <topology evidence="1">Multi-pass membrane protein</topology>
    </subcellularLocation>
</comment>
<dbReference type="InterPro" id="IPR011701">
    <property type="entry name" value="MFS"/>
</dbReference>
<dbReference type="Gene3D" id="1.20.1250.20">
    <property type="entry name" value="MFS general substrate transporter like domains"/>
    <property type="match status" value="2"/>
</dbReference>
<dbReference type="InterPro" id="IPR050189">
    <property type="entry name" value="MFS_Efflux_Transporters"/>
</dbReference>
<keyword evidence="5 7" id="KW-0472">Membrane</keyword>